<dbReference type="Gene3D" id="3.30.1740.20">
    <property type="entry name" value="Ribosomal protein S26e"/>
    <property type="match status" value="1"/>
</dbReference>
<dbReference type="GO" id="GO:0003729">
    <property type="term" value="F:mRNA binding"/>
    <property type="evidence" value="ECO:0007669"/>
    <property type="project" value="TreeGrafter"/>
</dbReference>
<sequence>MVDCYPAIVLREYKVNPENQKPSTATGVRVAVRARDLGSIRATKPPDAALDKPICSSPSQHTSPSTPTLKMTKKRRNGGRNKKGRGHVNFLRCSNCSRCVAKDKAIKRFTVRNMIESAAVRDINDASVYSEYVIPKLYIKIVYCVSCAIHSHVVRVRSREGRRNRAPPPRVRWKDGKKVNPAVAAAEDAKAAAKA</sequence>
<dbReference type="PANTHER" id="PTHR12538">
    <property type="entry name" value="40S RIBOSOMAL PROTEIN S26"/>
    <property type="match status" value="1"/>
</dbReference>
<accession>A0A409YX66</accession>
<dbReference type="InParanoid" id="A0A409YX66"/>
<dbReference type="Proteomes" id="UP000284842">
    <property type="component" value="Unassembled WGS sequence"/>
</dbReference>
<evidence type="ECO:0000313" key="7">
    <source>
        <dbReference type="Proteomes" id="UP000284842"/>
    </source>
</evidence>
<dbReference type="FunCoup" id="A0A409YX66">
    <property type="interactions" value="327"/>
</dbReference>
<dbReference type="OrthoDB" id="10262653at2759"/>
<dbReference type="EMBL" id="NHTK01000404">
    <property type="protein sequence ID" value="PPR07592.1"/>
    <property type="molecule type" value="Genomic_DNA"/>
</dbReference>
<comment type="similarity">
    <text evidence="1 4">Belongs to the eukaryotic ribosomal protein eS26 family.</text>
</comment>
<dbReference type="InterPro" id="IPR047864">
    <property type="entry name" value="Ribosomal_eS26_CS"/>
</dbReference>
<dbReference type="AlphaFoldDB" id="A0A409YX66"/>
<dbReference type="GO" id="GO:0003735">
    <property type="term" value="F:structural constituent of ribosome"/>
    <property type="evidence" value="ECO:0007669"/>
    <property type="project" value="InterPro"/>
</dbReference>
<comment type="caution">
    <text evidence="6">The sequence shown here is derived from an EMBL/GenBank/DDBJ whole genome shotgun (WGS) entry which is preliminary data.</text>
</comment>
<dbReference type="InterPro" id="IPR000892">
    <property type="entry name" value="Ribosomal_eS26"/>
</dbReference>
<dbReference type="Pfam" id="PF01283">
    <property type="entry name" value="Ribosomal_S26e"/>
    <property type="match status" value="1"/>
</dbReference>
<feature type="compositionally biased region" description="Low complexity" evidence="5">
    <location>
        <begin position="56"/>
        <end position="68"/>
    </location>
</feature>
<dbReference type="GO" id="GO:0006412">
    <property type="term" value="P:translation"/>
    <property type="evidence" value="ECO:0007669"/>
    <property type="project" value="InterPro"/>
</dbReference>
<dbReference type="PANTHER" id="PTHR12538:SF0">
    <property type="entry name" value="40S RIBOSOMAL PROTEIN S26"/>
    <property type="match status" value="1"/>
</dbReference>
<evidence type="ECO:0000256" key="4">
    <source>
        <dbReference type="RuleBase" id="RU363128"/>
    </source>
</evidence>
<feature type="region of interest" description="Disordered" evidence="5">
    <location>
        <begin position="158"/>
        <end position="179"/>
    </location>
</feature>
<keyword evidence="2 4" id="KW-0689">Ribosomal protein</keyword>
<evidence type="ECO:0000256" key="3">
    <source>
        <dbReference type="ARBA" id="ARBA00023274"/>
    </source>
</evidence>
<keyword evidence="3 4" id="KW-0687">Ribonucleoprotein</keyword>
<feature type="region of interest" description="Disordered" evidence="5">
    <location>
        <begin position="43"/>
        <end position="85"/>
    </location>
</feature>
<evidence type="ECO:0000256" key="2">
    <source>
        <dbReference type="ARBA" id="ARBA00022980"/>
    </source>
</evidence>
<proteinExistence type="inferred from homology"/>
<reference evidence="6 7" key="1">
    <citation type="journal article" date="2018" name="Evol. Lett.">
        <title>Horizontal gene cluster transfer increased hallucinogenic mushroom diversity.</title>
        <authorList>
            <person name="Reynolds H.T."/>
            <person name="Vijayakumar V."/>
            <person name="Gluck-Thaler E."/>
            <person name="Korotkin H.B."/>
            <person name="Matheny P.B."/>
            <person name="Slot J.C."/>
        </authorList>
    </citation>
    <scope>NUCLEOTIDE SEQUENCE [LARGE SCALE GENOMIC DNA]</scope>
    <source>
        <strain evidence="6 7">2629</strain>
    </source>
</reference>
<evidence type="ECO:0000256" key="1">
    <source>
        <dbReference type="ARBA" id="ARBA00008596"/>
    </source>
</evidence>
<dbReference type="InterPro" id="IPR038551">
    <property type="entry name" value="Ribosomal_eS26_sf"/>
</dbReference>
<gene>
    <name evidence="6" type="ORF">CVT24_006962</name>
</gene>
<protein>
    <recommendedName>
        <fullName evidence="4">40S ribosomal protein S26</fullName>
    </recommendedName>
</protein>
<evidence type="ECO:0000256" key="5">
    <source>
        <dbReference type="SAM" id="MobiDB-lite"/>
    </source>
</evidence>
<organism evidence="6 7">
    <name type="scientific">Panaeolus cyanescens</name>
    <dbReference type="NCBI Taxonomy" id="181874"/>
    <lineage>
        <taxon>Eukaryota</taxon>
        <taxon>Fungi</taxon>
        <taxon>Dikarya</taxon>
        <taxon>Basidiomycota</taxon>
        <taxon>Agaricomycotina</taxon>
        <taxon>Agaricomycetes</taxon>
        <taxon>Agaricomycetidae</taxon>
        <taxon>Agaricales</taxon>
        <taxon>Agaricineae</taxon>
        <taxon>Galeropsidaceae</taxon>
        <taxon>Panaeolus</taxon>
    </lineage>
</organism>
<evidence type="ECO:0000313" key="6">
    <source>
        <dbReference type="EMBL" id="PPR07592.1"/>
    </source>
</evidence>
<keyword evidence="7" id="KW-1185">Reference proteome</keyword>
<feature type="compositionally biased region" description="Basic residues" evidence="5">
    <location>
        <begin position="71"/>
        <end position="85"/>
    </location>
</feature>
<name>A0A409YX66_9AGAR</name>
<dbReference type="STRING" id="181874.A0A409YX66"/>
<dbReference type="FunFam" id="3.30.1740.20:FF:000001">
    <property type="entry name" value="40S ribosomal protein S26"/>
    <property type="match status" value="1"/>
</dbReference>
<dbReference type="GO" id="GO:0022627">
    <property type="term" value="C:cytosolic small ribosomal subunit"/>
    <property type="evidence" value="ECO:0007669"/>
    <property type="project" value="TreeGrafter"/>
</dbReference>
<dbReference type="PROSITE" id="PS00733">
    <property type="entry name" value="RIBOSOMAL_S26E"/>
    <property type="match status" value="1"/>
</dbReference>